<dbReference type="AlphaFoldDB" id="A0AA88IIR8"/>
<accession>A0AA88IIR8</accession>
<keyword evidence="3" id="KW-1185">Reference proteome</keyword>
<comment type="caution">
    <text evidence="2">The sequence shown here is derived from an EMBL/GenBank/DDBJ whole genome shotgun (WGS) entry which is preliminary data.</text>
</comment>
<dbReference type="Proteomes" id="UP001187415">
    <property type="component" value="Unassembled WGS sequence"/>
</dbReference>
<gene>
    <name evidence="2" type="ORF">Q5P01_025553</name>
</gene>
<reference evidence="2" key="1">
    <citation type="submission" date="2023-07" db="EMBL/GenBank/DDBJ databases">
        <title>Chromosome-level Genome Assembly of Striped Snakehead (Channa striata).</title>
        <authorList>
            <person name="Liu H."/>
        </authorList>
    </citation>
    <scope>NUCLEOTIDE SEQUENCE</scope>
    <source>
        <strain evidence="2">Gz</strain>
        <tissue evidence="2">Muscle</tissue>
    </source>
</reference>
<organism evidence="2 3">
    <name type="scientific">Channa striata</name>
    <name type="common">Snakehead murrel</name>
    <name type="synonym">Ophicephalus striatus</name>
    <dbReference type="NCBI Taxonomy" id="64152"/>
    <lineage>
        <taxon>Eukaryota</taxon>
        <taxon>Metazoa</taxon>
        <taxon>Chordata</taxon>
        <taxon>Craniata</taxon>
        <taxon>Vertebrata</taxon>
        <taxon>Euteleostomi</taxon>
        <taxon>Actinopterygii</taxon>
        <taxon>Neopterygii</taxon>
        <taxon>Teleostei</taxon>
        <taxon>Neoteleostei</taxon>
        <taxon>Acanthomorphata</taxon>
        <taxon>Anabantaria</taxon>
        <taxon>Anabantiformes</taxon>
        <taxon>Channoidei</taxon>
        <taxon>Channidae</taxon>
        <taxon>Channa</taxon>
    </lineage>
</organism>
<dbReference type="EMBL" id="JAUPFM010000021">
    <property type="protein sequence ID" value="KAK2817362.1"/>
    <property type="molecule type" value="Genomic_DNA"/>
</dbReference>
<feature type="region of interest" description="Disordered" evidence="1">
    <location>
        <begin position="41"/>
        <end position="62"/>
    </location>
</feature>
<evidence type="ECO:0000313" key="2">
    <source>
        <dbReference type="EMBL" id="KAK2817362.1"/>
    </source>
</evidence>
<proteinExistence type="predicted"/>
<sequence>MPDKSEVSQLDGDSDLDVPDERVDAHKGKIKDVWLTQLGRAARPQTSSLQSSPDGMPVSIPPSRATLNAPLVRPSCSLFAALLSAPSSPSLL</sequence>
<name>A0AA88IIR8_CHASR</name>
<evidence type="ECO:0000256" key="1">
    <source>
        <dbReference type="SAM" id="MobiDB-lite"/>
    </source>
</evidence>
<feature type="compositionally biased region" description="Polar residues" evidence="1">
    <location>
        <begin position="44"/>
        <end position="53"/>
    </location>
</feature>
<feature type="region of interest" description="Disordered" evidence="1">
    <location>
        <begin position="1"/>
        <end position="23"/>
    </location>
</feature>
<protein>
    <submittedName>
        <fullName evidence="2">Uncharacterized protein</fullName>
    </submittedName>
</protein>
<evidence type="ECO:0000313" key="3">
    <source>
        <dbReference type="Proteomes" id="UP001187415"/>
    </source>
</evidence>